<dbReference type="GO" id="GO:0003677">
    <property type="term" value="F:DNA binding"/>
    <property type="evidence" value="ECO:0007669"/>
    <property type="project" value="InterPro"/>
</dbReference>
<feature type="coiled-coil region" evidence="1">
    <location>
        <begin position="63"/>
        <end position="90"/>
    </location>
</feature>
<dbReference type="InterPro" id="IPR036388">
    <property type="entry name" value="WH-like_DNA-bd_sf"/>
</dbReference>
<dbReference type="GO" id="GO:0006355">
    <property type="term" value="P:regulation of DNA-templated transcription"/>
    <property type="evidence" value="ECO:0007669"/>
    <property type="project" value="InterPro"/>
</dbReference>
<organism evidence="2 3">
    <name type="scientific">Ornithinimicrobium avium</name>
    <dbReference type="NCBI Taxonomy" id="2283195"/>
    <lineage>
        <taxon>Bacteria</taxon>
        <taxon>Bacillati</taxon>
        <taxon>Actinomycetota</taxon>
        <taxon>Actinomycetes</taxon>
        <taxon>Micrococcales</taxon>
        <taxon>Ornithinimicrobiaceae</taxon>
        <taxon>Ornithinimicrobium</taxon>
    </lineage>
</organism>
<dbReference type="KEGG" id="orn:DV701_14075"/>
<name>A0A345NPY5_9MICO</name>
<dbReference type="SUPFAM" id="SSF46894">
    <property type="entry name" value="C-terminal effector domain of the bipartite response regulators"/>
    <property type="match status" value="1"/>
</dbReference>
<dbReference type="EMBL" id="CP031229">
    <property type="protein sequence ID" value="AXH97093.1"/>
    <property type="molecule type" value="Genomic_DNA"/>
</dbReference>
<accession>A0A345NPY5</accession>
<protein>
    <recommendedName>
        <fullName evidence="4">HTH luxR-type domain-containing protein</fullName>
    </recommendedName>
</protein>
<dbReference type="Gene3D" id="1.10.10.10">
    <property type="entry name" value="Winged helix-like DNA-binding domain superfamily/Winged helix DNA-binding domain"/>
    <property type="match status" value="1"/>
</dbReference>
<sequence length="314" mass="34786">MALYRRVLRSPAAPLAVHAEGVGWTARRAERVFRTLERLGLARETPQGSVSVDDPRVTVGRLLDSQEAELDERRQELLVLRESLAALEDDYRHGLQLSGPRAPMVQRVAPAESAGVVEQLFRTSTGSVLQVTGAMDAGPAHEDTVRRRRDEGMAEGRPMLSIFPLSVLEDPYWRAYAEERARAGEQQRYLPDDQIGVEFGIFGRSGVLVAGGGPGDDLILLRPRRVVDAFVTLFEELWRRAEPVPNGDAEARDVRLLELLALGFKDEAVARQLGVGLRTVRRRVAALMDEHGADTRFQLGLALGRRGLLDSRRG</sequence>
<reference evidence="2 3" key="1">
    <citation type="submission" date="2018-07" db="EMBL/GenBank/DDBJ databases">
        <title>Complete genome sequencing of Ornithinimicrobium sp. AMA3305.</title>
        <authorList>
            <person name="Bae J.-W."/>
        </authorList>
    </citation>
    <scope>NUCLEOTIDE SEQUENCE [LARGE SCALE GENOMIC DNA]</scope>
    <source>
        <strain evidence="2 3">AMA3305</strain>
    </source>
</reference>
<proteinExistence type="predicted"/>
<dbReference type="InterPro" id="IPR016032">
    <property type="entry name" value="Sig_transdc_resp-reg_C-effctor"/>
</dbReference>
<evidence type="ECO:0000256" key="1">
    <source>
        <dbReference type="SAM" id="Coils"/>
    </source>
</evidence>
<keyword evidence="3" id="KW-1185">Reference proteome</keyword>
<gene>
    <name evidence="2" type="ORF">DV701_14075</name>
</gene>
<dbReference type="Proteomes" id="UP000253790">
    <property type="component" value="Chromosome"/>
</dbReference>
<evidence type="ECO:0008006" key="4">
    <source>
        <dbReference type="Google" id="ProtNLM"/>
    </source>
</evidence>
<keyword evidence="1" id="KW-0175">Coiled coil</keyword>
<dbReference type="OrthoDB" id="5932488at2"/>
<evidence type="ECO:0000313" key="2">
    <source>
        <dbReference type="EMBL" id="AXH97093.1"/>
    </source>
</evidence>
<evidence type="ECO:0000313" key="3">
    <source>
        <dbReference type="Proteomes" id="UP000253790"/>
    </source>
</evidence>
<dbReference type="AlphaFoldDB" id="A0A345NPY5"/>